<evidence type="ECO:0000313" key="3">
    <source>
        <dbReference type="Proteomes" id="UP000094256"/>
    </source>
</evidence>
<dbReference type="EMBL" id="CP014169">
    <property type="protein sequence ID" value="AOH87220.1"/>
    <property type="molecule type" value="Genomic_DNA"/>
</dbReference>
<dbReference type="Proteomes" id="UP000094256">
    <property type="component" value="Plasmid unnamed"/>
</dbReference>
<protein>
    <submittedName>
        <fullName evidence="2">Uncharacterized protein</fullName>
    </submittedName>
</protein>
<evidence type="ECO:0000313" key="2">
    <source>
        <dbReference type="EMBL" id="AOH87220.1"/>
    </source>
</evidence>
<evidence type="ECO:0000256" key="1">
    <source>
        <dbReference type="SAM" id="MobiDB-lite"/>
    </source>
</evidence>
<name>A0A1B3ZIH3_9SPHN</name>
<gene>
    <name evidence="2" type="ORF">AWL63_23965</name>
</gene>
<organism evidence="2 3">
    <name type="scientific">Sphingomonas panacis</name>
    <dbReference type="NCBI Taxonomy" id="1560345"/>
    <lineage>
        <taxon>Bacteria</taxon>
        <taxon>Pseudomonadati</taxon>
        <taxon>Pseudomonadota</taxon>
        <taxon>Alphaproteobacteria</taxon>
        <taxon>Sphingomonadales</taxon>
        <taxon>Sphingomonadaceae</taxon>
        <taxon>Sphingomonas</taxon>
    </lineage>
</organism>
<sequence>MPVSSDVLEAMGRETTLASRGHLHMPTSPQIAACLYERPAGLVAKILRVNNLDIINNIFFATVRAAVTIHLERRAPLGAPEGGVHPKKRTQRRAHGTGRYRLDEAGRR</sequence>
<accession>A0A1B3ZIH3</accession>
<proteinExistence type="predicted"/>
<dbReference type="KEGG" id="span:AWL63_23965"/>
<dbReference type="AlphaFoldDB" id="A0A1B3ZIH3"/>
<geneLocation type="plasmid" evidence="3"/>
<reference evidence="2 3" key="1">
    <citation type="submission" date="2016-01" db="EMBL/GenBank/DDBJ databases">
        <title>Complete genome and mega plasmid sequence of Sphingomonas panacis DCY99 elicits systemic resistance in rice to Xanthomonas oryzae.</title>
        <authorList>
            <person name="Kim Y.J."/>
            <person name="Yang D.C."/>
            <person name="Sing P."/>
        </authorList>
    </citation>
    <scope>NUCLEOTIDE SEQUENCE [LARGE SCALE GENOMIC DNA]</scope>
    <source>
        <strain evidence="2 3">DCY99</strain>
        <plasmid evidence="3">Plasmid</plasmid>
    </source>
</reference>
<keyword evidence="2" id="KW-0614">Plasmid</keyword>
<keyword evidence="3" id="KW-1185">Reference proteome</keyword>
<feature type="compositionally biased region" description="Basic residues" evidence="1">
    <location>
        <begin position="85"/>
        <end position="98"/>
    </location>
</feature>
<feature type="region of interest" description="Disordered" evidence="1">
    <location>
        <begin position="75"/>
        <end position="108"/>
    </location>
</feature>